<protein>
    <submittedName>
        <fullName evidence="1">Uncharacterized protein</fullName>
    </submittedName>
</protein>
<accession>M0KSC3</accession>
<gene>
    <name evidence="1" type="ORF">C435_03778</name>
</gene>
<dbReference type="RefSeq" id="WP_007188167.1">
    <property type="nucleotide sequence ID" value="NZ_AOLS01000025.1"/>
</dbReference>
<evidence type="ECO:0000313" key="2">
    <source>
        <dbReference type="Proteomes" id="UP000011687"/>
    </source>
</evidence>
<comment type="caution">
    <text evidence="1">The sequence shown here is derived from an EMBL/GenBank/DDBJ whole genome shotgun (WGS) entry which is preliminary data.</text>
</comment>
<dbReference type="AlphaFoldDB" id="M0KSC3"/>
<name>M0KSC3_9EURY</name>
<keyword evidence="2" id="KW-1185">Reference proteome</keyword>
<reference evidence="1 2" key="1">
    <citation type="journal article" date="2014" name="PLoS Genet.">
        <title>Phylogenetically driven sequencing of extremely halophilic archaea reveals strategies for static and dynamic osmo-response.</title>
        <authorList>
            <person name="Becker E.A."/>
            <person name="Seitzer P.M."/>
            <person name="Tritt A."/>
            <person name="Larsen D."/>
            <person name="Krusor M."/>
            <person name="Yao A.I."/>
            <person name="Wu D."/>
            <person name="Madern D."/>
            <person name="Eisen J.A."/>
            <person name="Darling A.E."/>
            <person name="Facciotti M.T."/>
        </authorList>
    </citation>
    <scope>NUCLEOTIDE SEQUENCE [LARGE SCALE GENOMIC DNA]</scope>
    <source>
        <strain evidence="1 2">ATCC 33799</strain>
    </source>
</reference>
<dbReference type="EMBL" id="AOLS01000025">
    <property type="protein sequence ID" value="EMA23828.1"/>
    <property type="molecule type" value="Genomic_DNA"/>
</dbReference>
<evidence type="ECO:0000313" key="1">
    <source>
        <dbReference type="EMBL" id="EMA23828.1"/>
    </source>
</evidence>
<dbReference type="Proteomes" id="UP000011687">
    <property type="component" value="Unassembled WGS sequence"/>
</dbReference>
<proteinExistence type="predicted"/>
<sequence>MPIESYSETTENRKLVIDYCARHAVVPRKSDDSKLPAPWDGVSSEEIQAGIKEEFGRDVSKGMGTLTWEALGARGEKDRGTVKVSGHDVEEPLAFLQERREAILDAGLDRLAEWKE</sequence>
<organism evidence="1 2">
    <name type="scientific">Haloarcula marismortui ATCC 33799</name>
    <dbReference type="NCBI Taxonomy" id="662475"/>
    <lineage>
        <taxon>Archaea</taxon>
        <taxon>Methanobacteriati</taxon>
        <taxon>Methanobacteriota</taxon>
        <taxon>Stenosarchaea group</taxon>
        <taxon>Halobacteria</taxon>
        <taxon>Halobacteriales</taxon>
        <taxon>Haloarculaceae</taxon>
        <taxon>Haloarcula</taxon>
    </lineage>
</organism>